<dbReference type="Gene3D" id="3.40.50.2000">
    <property type="entry name" value="Glycogen Phosphorylase B"/>
    <property type="match status" value="2"/>
</dbReference>
<dbReference type="SUPFAM" id="SSF53756">
    <property type="entry name" value="UDP-Glycosyltransferase/glycogen phosphorylase"/>
    <property type="match status" value="1"/>
</dbReference>
<comment type="caution">
    <text evidence="3">The sequence shown here is derived from an EMBL/GenBank/DDBJ whole genome shotgun (WGS) entry which is preliminary data.</text>
</comment>
<feature type="domain" description="Glycosyltransferase subfamily 4-like N-terminal" evidence="2">
    <location>
        <begin position="13"/>
        <end position="161"/>
    </location>
</feature>
<evidence type="ECO:0000259" key="2">
    <source>
        <dbReference type="Pfam" id="PF13439"/>
    </source>
</evidence>
<accession>A0ABX1D9N2</accession>
<proteinExistence type="predicted"/>
<name>A0ABX1D9N2_9FLAO</name>
<gene>
    <name evidence="3" type="ORF">HC176_06090</name>
</gene>
<keyword evidence="4" id="KW-1185">Reference proteome</keyword>
<dbReference type="EMBL" id="JAAVJS010000006">
    <property type="protein sequence ID" value="NJX15056.1"/>
    <property type="molecule type" value="Genomic_DNA"/>
</dbReference>
<protein>
    <submittedName>
        <fullName evidence="3">Glycosyltransferase</fullName>
    </submittedName>
</protein>
<reference evidence="3 4" key="1">
    <citation type="submission" date="2020-03" db="EMBL/GenBank/DDBJ databases">
        <title>Tamlana sp. nov, isolated from XXX.</title>
        <authorList>
            <person name="Cao W.R."/>
        </authorList>
    </citation>
    <scope>NUCLEOTIDE SEQUENCE [LARGE SCALE GENOMIC DNA]</scope>
    <source>
        <strain evidence="3 4">HST1-43</strain>
    </source>
</reference>
<sequence>MRVLQLIDSLNAGGAERVAVNLANALVTKVEKSFLCATRQEGLLKENILPEVGYVFLKKRKTIDFAATQKLQRFIKKHHIQIVHAHSTSFFLATIVKFLNPKIVVVWHDHYGNSEYLQSRDDKVLKWCSKYFAHTFSVNRSLEGWAKQKLKLKNVSYLPNFAVPDFKLKQTQLKGKDGKRMVCLANLRPQKDHFTLIEAFAEMVKNQPDWTLHCVGKDFNDDYSDRVKQKITKCNLENSVFLYGSRPDVFHILSQCDIGVLSSKSEGLPLALLEYGLANLAVVATAVGECENIVLNEKNGFLVRPNDSKALANVLLLYAKNKELRLTLGNHFKKHIENHYSEKAQMESVLKIYKQHISNI</sequence>
<dbReference type="Proteomes" id="UP000760545">
    <property type="component" value="Unassembled WGS sequence"/>
</dbReference>
<organism evidence="3 4">
    <name type="scientific">Tamlana crocina</name>
    <dbReference type="NCBI Taxonomy" id="393006"/>
    <lineage>
        <taxon>Bacteria</taxon>
        <taxon>Pseudomonadati</taxon>
        <taxon>Bacteroidota</taxon>
        <taxon>Flavobacteriia</taxon>
        <taxon>Flavobacteriales</taxon>
        <taxon>Flavobacteriaceae</taxon>
        <taxon>Tamlana</taxon>
    </lineage>
</organism>
<dbReference type="InterPro" id="IPR001296">
    <property type="entry name" value="Glyco_trans_1"/>
</dbReference>
<dbReference type="Pfam" id="PF00534">
    <property type="entry name" value="Glycos_transf_1"/>
    <property type="match status" value="1"/>
</dbReference>
<dbReference type="RefSeq" id="WP_167917294.1">
    <property type="nucleotide sequence ID" value="NZ_JAAVJS010000006.1"/>
</dbReference>
<evidence type="ECO:0000313" key="4">
    <source>
        <dbReference type="Proteomes" id="UP000760545"/>
    </source>
</evidence>
<dbReference type="Pfam" id="PF13439">
    <property type="entry name" value="Glyco_transf_4"/>
    <property type="match status" value="1"/>
</dbReference>
<dbReference type="InterPro" id="IPR028098">
    <property type="entry name" value="Glyco_trans_4-like_N"/>
</dbReference>
<evidence type="ECO:0000259" key="1">
    <source>
        <dbReference type="Pfam" id="PF00534"/>
    </source>
</evidence>
<feature type="domain" description="Glycosyl transferase family 1" evidence="1">
    <location>
        <begin position="168"/>
        <end position="333"/>
    </location>
</feature>
<dbReference type="PANTHER" id="PTHR12526">
    <property type="entry name" value="GLYCOSYLTRANSFERASE"/>
    <property type="match status" value="1"/>
</dbReference>
<dbReference type="CDD" id="cd03811">
    <property type="entry name" value="GT4_GT28_WabH-like"/>
    <property type="match status" value="1"/>
</dbReference>
<evidence type="ECO:0000313" key="3">
    <source>
        <dbReference type="EMBL" id="NJX15056.1"/>
    </source>
</evidence>